<comment type="function">
    <text evidence="14">Cell wall formation.</text>
</comment>
<evidence type="ECO:0000256" key="12">
    <source>
        <dbReference type="ARBA" id="ARBA00023316"/>
    </source>
</evidence>
<evidence type="ECO:0000256" key="5">
    <source>
        <dbReference type="ARBA" id="ARBA00022598"/>
    </source>
</evidence>
<dbReference type="RefSeq" id="WP_318656470.1">
    <property type="nucleotide sequence ID" value="NZ_VULO01000002.1"/>
</dbReference>
<evidence type="ECO:0000256" key="11">
    <source>
        <dbReference type="ARBA" id="ARBA00023306"/>
    </source>
</evidence>
<dbReference type="SUPFAM" id="SSF53244">
    <property type="entry name" value="MurD-like peptide ligases, peptide-binding domain"/>
    <property type="match status" value="1"/>
</dbReference>
<dbReference type="AlphaFoldDB" id="A0A6N7VRN7"/>
<feature type="binding site" evidence="14">
    <location>
        <begin position="109"/>
        <end position="115"/>
    </location>
    <ligand>
        <name>ATP</name>
        <dbReference type="ChEBI" id="CHEBI:30616"/>
    </ligand>
</feature>
<comment type="subcellular location">
    <subcellularLocation>
        <location evidence="1 14">Cytoplasm</location>
    </subcellularLocation>
</comment>
<dbReference type="GO" id="GO:0008360">
    <property type="term" value="P:regulation of cell shape"/>
    <property type="evidence" value="ECO:0007669"/>
    <property type="project" value="UniProtKB-KW"/>
</dbReference>
<evidence type="ECO:0000256" key="8">
    <source>
        <dbReference type="ARBA" id="ARBA00022840"/>
    </source>
</evidence>
<evidence type="ECO:0000259" key="15">
    <source>
        <dbReference type="Pfam" id="PF01225"/>
    </source>
</evidence>
<keyword evidence="8 14" id="KW-0067">ATP-binding</keyword>
<dbReference type="GO" id="GO:0009252">
    <property type="term" value="P:peptidoglycan biosynthetic process"/>
    <property type="evidence" value="ECO:0007669"/>
    <property type="project" value="UniProtKB-UniRule"/>
</dbReference>
<dbReference type="EMBL" id="VULO01000002">
    <property type="protein sequence ID" value="MSS83620.1"/>
    <property type="molecule type" value="Genomic_DNA"/>
</dbReference>
<dbReference type="InterPro" id="IPR036565">
    <property type="entry name" value="Mur-like_cat_sf"/>
</dbReference>
<organism evidence="18 19">
    <name type="scientific">Scrofimicrobium canadense</name>
    <dbReference type="NCBI Taxonomy" id="2652290"/>
    <lineage>
        <taxon>Bacteria</taxon>
        <taxon>Bacillati</taxon>
        <taxon>Actinomycetota</taxon>
        <taxon>Actinomycetes</taxon>
        <taxon>Actinomycetales</taxon>
        <taxon>Actinomycetaceae</taxon>
        <taxon>Scrofimicrobium</taxon>
    </lineage>
</organism>
<dbReference type="Pfam" id="PF02875">
    <property type="entry name" value="Mur_ligase_C"/>
    <property type="match status" value="1"/>
</dbReference>
<keyword evidence="11 14" id="KW-0131">Cell cycle</keyword>
<evidence type="ECO:0000256" key="2">
    <source>
        <dbReference type="ARBA" id="ARBA00004752"/>
    </source>
</evidence>
<dbReference type="InterPro" id="IPR000713">
    <property type="entry name" value="Mur_ligase_N"/>
</dbReference>
<keyword evidence="6 14" id="KW-0132">Cell division</keyword>
<dbReference type="GO" id="GO:0005737">
    <property type="term" value="C:cytoplasm"/>
    <property type="evidence" value="ECO:0007669"/>
    <property type="project" value="UniProtKB-SubCell"/>
</dbReference>
<dbReference type="PANTHER" id="PTHR43445">
    <property type="entry name" value="UDP-N-ACETYLMURAMATE--L-ALANINE LIGASE-RELATED"/>
    <property type="match status" value="1"/>
</dbReference>
<sequence length="454" mass="48094">MTDKYHLVGIGGAGMSAVAELLVARGIAVSGSDRADSPALTRLRALGITVHVGHDVRNVPEGSVLVYSSAIHDDNPEFAVAKARGQEIVHRSVALARVSADKKFVAVAGAHGKTTTSAMIATILTHGNIDPSFAIGSAVLGVGTGAHLGNGEIFVAEADESDESFLNYSPTLALVTNVEPDHLDHYGNAEEFEEVFFQFASKIRTDGIVLCCAEDEGAMRLADRCRNELRDIHVHTYGRGGDIALSEEELAPTGAHGIFSFDDTKVPVRLSVSGRHNLLNACGAWGACVLLGMDPHTAAAGINVFGGTSRRFELVGENNGRRLYDDYAHHPTEVAALVEQARTAAGSGRLIVVFQPHLYSRTQTFAKRFAEALSGADQVFLADIYGAREQPREGISSQLIADLLPGAQYVPGASIFEIGESAAAESRSGDIVVLVGAGNITEAQDSVLKRWAVK</sequence>
<evidence type="ECO:0000256" key="7">
    <source>
        <dbReference type="ARBA" id="ARBA00022741"/>
    </source>
</evidence>
<evidence type="ECO:0000256" key="1">
    <source>
        <dbReference type="ARBA" id="ARBA00004496"/>
    </source>
</evidence>
<dbReference type="GO" id="GO:0005524">
    <property type="term" value="F:ATP binding"/>
    <property type="evidence" value="ECO:0007669"/>
    <property type="project" value="UniProtKB-UniRule"/>
</dbReference>
<feature type="domain" description="Mur ligase C-terminal" evidence="16">
    <location>
        <begin position="310"/>
        <end position="438"/>
    </location>
</feature>
<dbReference type="UniPathway" id="UPA00219"/>
<keyword evidence="5 14" id="KW-0436">Ligase</keyword>
<keyword evidence="7 14" id="KW-0547">Nucleotide-binding</keyword>
<dbReference type="NCBIfam" id="TIGR01082">
    <property type="entry name" value="murC"/>
    <property type="match status" value="1"/>
</dbReference>
<proteinExistence type="inferred from homology"/>
<dbReference type="Proteomes" id="UP000470875">
    <property type="component" value="Unassembled WGS sequence"/>
</dbReference>
<dbReference type="Gene3D" id="3.40.1190.10">
    <property type="entry name" value="Mur-like, catalytic domain"/>
    <property type="match status" value="1"/>
</dbReference>
<dbReference type="SUPFAM" id="SSF51984">
    <property type="entry name" value="MurCD N-terminal domain"/>
    <property type="match status" value="1"/>
</dbReference>
<dbReference type="Pfam" id="PF01225">
    <property type="entry name" value="Mur_ligase"/>
    <property type="match status" value="1"/>
</dbReference>
<dbReference type="InterPro" id="IPR013221">
    <property type="entry name" value="Mur_ligase_cen"/>
</dbReference>
<evidence type="ECO:0000256" key="13">
    <source>
        <dbReference type="ARBA" id="ARBA00047833"/>
    </source>
</evidence>
<protein>
    <recommendedName>
        <fullName evidence="3 14">UDP-N-acetylmuramate--L-alanine ligase</fullName>
        <ecNumber evidence="3 14">6.3.2.8</ecNumber>
    </recommendedName>
    <alternativeName>
        <fullName evidence="14">UDP-N-acetylmuramoyl-L-alanine synthetase</fullName>
    </alternativeName>
</protein>
<dbReference type="Gene3D" id="3.90.190.20">
    <property type="entry name" value="Mur ligase, C-terminal domain"/>
    <property type="match status" value="1"/>
</dbReference>
<dbReference type="Gene3D" id="3.40.50.720">
    <property type="entry name" value="NAD(P)-binding Rossmann-like Domain"/>
    <property type="match status" value="1"/>
</dbReference>
<evidence type="ECO:0000256" key="4">
    <source>
        <dbReference type="ARBA" id="ARBA00022490"/>
    </source>
</evidence>
<dbReference type="SUPFAM" id="SSF53623">
    <property type="entry name" value="MurD-like peptide ligases, catalytic domain"/>
    <property type="match status" value="1"/>
</dbReference>
<comment type="similarity">
    <text evidence="14">Belongs to the MurCDEF family.</text>
</comment>
<evidence type="ECO:0000256" key="10">
    <source>
        <dbReference type="ARBA" id="ARBA00022984"/>
    </source>
</evidence>
<dbReference type="InterPro" id="IPR050061">
    <property type="entry name" value="MurCDEF_pg_biosynth"/>
</dbReference>
<comment type="catalytic activity">
    <reaction evidence="13 14">
        <text>UDP-N-acetyl-alpha-D-muramate + L-alanine + ATP = UDP-N-acetyl-alpha-D-muramoyl-L-alanine + ADP + phosphate + H(+)</text>
        <dbReference type="Rhea" id="RHEA:23372"/>
        <dbReference type="ChEBI" id="CHEBI:15378"/>
        <dbReference type="ChEBI" id="CHEBI:30616"/>
        <dbReference type="ChEBI" id="CHEBI:43474"/>
        <dbReference type="ChEBI" id="CHEBI:57972"/>
        <dbReference type="ChEBI" id="CHEBI:70757"/>
        <dbReference type="ChEBI" id="CHEBI:83898"/>
        <dbReference type="ChEBI" id="CHEBI:456216"/>
        <dbReference type="EC" id="6.3.2.8"/>
    </reaction>
</comment>
<evidence type="ECO:0000256" key="6">
    <source>
        <dbReference type="ARBA" id="ARBA00022618"/>
    </source>
</evidence>
<evidence type="ECO:0000256" key="3">
    <source>
        <dbReference type="ARBA" id="ARBA00012211"/>
    </source>
</evidence>
<feature type="domain" description="Mur ligase central" evidence="17">
    <location>
        <begin position="107"/>
        <end position="287"/>
    </location>
</feature>
<evidence type="ECO:0000259" key="17">
    <source>
        <dbReference type="Pfam" id="PF08245"/>
    </source>
</evidence>
<dbReference type="InterPro" id="IPR005758">
    <property type="entry name" value="UDP-N-AcMur_Ala_ligase_MurC"/>
</dbReference>
<evidence type="ECO:0000259" key="16">
    <source>
        <dbReference type="Pfam" id="PF02875"/>
    </source>
</evidence>
<evidence type="ECO:0000313" key="19">
    <source>
        <dbReference type="Proteomes" id="UP000470875"/>
    </source>
</evidence>
<keyword evidence="12 14" id="KW-0961">Cell wall biogenesis/degradation</keyword>
<comment type="caution">
    <text evidence="18">The sequence shown here is derived from an EMBL/GenBank/DDBJ whole genome shotgun (WGS) entry which is preliminary data.</text>
</comment>
<keyword evidence="9 14" id="KW-0133">Cell shape</keyword>
<evidence type="ECO:0000313" key="18">
    <source>
        <dbReference type="EMBL" id="MSS83620.1"/>
    </source>
</evidence>
<dbReference type="HAMAP" id="MF_00046">
    <property type="entry name" value="MurC"/>
    <property type="match status" value="1"/>
</dbReference>
<accession>A0A6N7VRN7</accession>
<dbReference type="EC" id="6.3.2.8" evidence="3 14"/>
<keyword evidence="10 14" id="KW-0573">Peptidoglycan synthesis</keyword>
<dbReference type="Pfam" id="PF08245">
    <property type="entry name" value="Mur_ligase_M"/>
    <property type="match status" value="1"/>
</dbReference>
<name>A0A6N7VRN7_9ACTO</name>
<dbReference type="GO" id="GO:0071555">
    <property type="term" value="P:cell wall organization"/>
    <property type="evidence" value="ECO:0007669"/>
    <property type="project" value="UniProtKB-KW"/>
</dbReference>
<reference evidence="18 19" key="1">
    <citation type="submission" date="2019-08" db="EMBL/GenBank/DDBJ databases">
        <title>In-depth cultivation of the pig gut microbiome towards novel bacterial diversity and tailored functional studies.</title>
        <authorList>
            <person name="Wylensek D."/>
            <person name="Hitch T.C.A."/>
            <person name="Clavel T."/>
        </authorList>
    </citation>
    <scope>NUCLEOTIDE SEQUENCE [LARGE SCALE GENOMIC DNA]</scope>
    <source>
        <strain evidence="18 19">WB03_NA08</strain>
    </source>
</reference>
<dbReference type="PANTHER" id="PTHR43445:SF3">
    <property type="entry name" value="UDP-N-ACETYLMURAMATE--L-ALANINE LIGASE"/>
    <property type="match status" value="1"/>
</dbReference>
<comment type="pathway">
    <text evidence="2 14">Cell wall biogenesis; peptidoglycan biosynthesis.</text>
</comment>
<feature type="domain" description="Mur ligase N-terminal catalytic" evidence="15">
    <location>
        <begin position="4"/>
        <end position="102"/>
    </location>
</feature>
<dbReference type="InterPro" id="IPR004101">
    <property type="entry name" value="Mur_ligase_C"/>
</dbReference>
<dbReference type="InterPro" id="IPR036615">
    <property type="entry name" value="Mur_ligase_C_dom_sf"/>
</dbReference>
<keyword evidence="19" id="KW-1185">Reference proteome</keyword>
<evidence type="ECO:0000256" key="9">
    <source>
        <dbReference type="ARBA" id="ARBA00022960"/>
    </source>
</evidence>
<dbReference type="GO" id="GO:0051301">
    <property type="term" value="P:cell division"/>
    <property type="evidence" value="ECO:0007669"/>
    <property type="project" value="UniProtKB-KW"/>
</dbReference>
<dbReference type="GO" id="GO:0008763">
    <property type="term" value="F:UDP-N-acetylmuramate-L-alanine ligase activity"/>
    <property type="evidence" value="ECO:0007669"/>
    <property type="project" value="UniProtKB-UniRule"/>
</dbReference>
<evidence type="ECO:0000256" key="14">
    <source>
        <dbReference type="HAMAP-Rule" id="MF_00046"/>
    </source>
</evidence>
<gene>
    <name evidence="14" type="primary">murC</name>
    <name evidence="18" type="ORF">FYJ24_02335</name>
</gene>
<keyword evidence="4 14" id="KW-0963">Cytoplasm</keyword>